<accession>A0AAV5KF75</accession>
<proteinExistence type="predicted"/>
<gene>
    <name evidence="1" type="ORF">SLEP1_g32992</name>
</gene>
<sequence>MLLYVGCSSTFPRFDSQQANHEEFKGWPPLALIFQPWHPEEQT</sequence>
<evidence type="ECO:0000313" key="1">
    <source>
        <dbReference type="EMBL" id="GKV23242.1"/>
    </source>
</evidence>
<dbReference type="EMBL" id="BPVZ01000062">
    <property type="protein sequence ID" value="GKV23242.1"/>
    <property type="molecule type" value="Genomic_DNA"/>
</dbReference>
<protein>
    <submittedName>
        <fullName evidence="1">Uncharacterized protein</fullName>
    </submittedName>
</protein>
<dbReference type="AlphaFoldDB" id="A0AAV5KF75"/>
<keyword evidence="2" id="KW-1185">Reference proteome</keyword>
<name>A0AAV5KF75_9ROSI</name>
<dbReference type="Proteomes" id="UP001054252">
    <property type="component" value="Unassembled WGS sequence"/>
</dbReference>
<evidence type="ECO:0000313" key="2">
    <source>
        <dbReference type="Proteomes" id="UP001054252"/>
    </source>
</evidence>
<comment type="caution">
    <text evidence="1">The sequence shown here is derived from an EMBL/GenBank/DDBJ whole genome shotgun (WGS) entry which is preliminary data.</text>
</comment>
<reference evidence="1 2" key="1">
    <citation type="journal article" date="2021" name="Commun. Biol.">
        <title>The genome of Shorea leprosula (Dipterocarpaceae) highlights the ecological relevance of drought in aseasonal tropical rainforests.</title>
        <authorList>
            <person name="Ng K.K.S."/>
            <person name="Kobayashi M.J."/>
            <person name="Fawcett J.A."/>
            <person name="Hatakeyama M."/>
            <person name="Paape T."/>
            <person name="Ng C.H."/>
            <person name="Ang C.C."/>
            <person name="Tnah L.H."/>
            <person name="Lee C.T."/>
            <person name="Nishiyama T."/>
            <person name="Sese J."/>
            <person name="O'Brien M.J."/>
            <person name="Copetti D."/>
            <person name="Mohd Noor M.I."/>
            <person name="Ong R.C."/>
            <person name="Putra M."/>
            <person name="Sireger I.Z."/>
            <person name="Indrioko S."/>
            <person name="Kosugi Y."/>
            <person name="Izuno A."/>
            <person name="Isagi Y."/>
            <person name="Lee S.L."/>
            <person name="Shimizu K.K."/>
        </authorList>
    </citation>
    <scope>NUCLEOTIDE SEQUENCE [LARGE SCALE GENOMIC DNA]</scope>
    <source>
        <strain evidence="1">214</strain>
    </source>
</reference>
<organism evidence="1 2">
    <name type="scientific">Rubroshorea leprosula</name>
    <dbReference type="NCBI Taxonomy" id="152421"/>
    <lineage>
        <taxon>Eukaryota</taxon>
        <taxon>Viridiplantae</taxon>
        <taxon>Streptophyta</taxon>
        <taxon>Embryophyta</taxon>
        <taxon>Tracheophyta</taxon>
        <taxon>Spermatophyta</taxon>
        <taxon>Magnoliopsida</taxon>
        <taxon>eudicotyledons</taxon>
        <taxon>Gunneridae</taxon>
        <taxon>Pentapetalae</taxon>
        <taxon>rosids</taxon>
        <taxon>malvids</taxon>
        <taxon>Malvales</taxon>
        <taxon>Dipterocarpaceae</taxon>
        <taxon>Rubroshorea</taxon>
    </lineage>
</organism>